<feature type="transmembrane region" description="Helical" evidence="1">
    <location>
        <begin position="165"/>
        <end position="185"/>
    </location>
</feature>
<evidence type="ECO:0000313" key="3">
    <source>
        <dbReference type="Proteomes" id="UP000054350"/>
    </source>
</evidence>
<feature type="transmembrane region" description="Helical" evidence="1">
    <location>
        <begin position="65"/>
        <end position="85"/>
    </location>
</feature>
<feature type="transmembrane region" description="Helical" evidence="1">
    <location>
        <begin position="364"/>
        <end position="390"/>
    </location>
</feature>
<proteinExistence type="predicted"/>
<dbReference type="AlphaFoldDB" id="A0A0L0T4U3"/>
<sequence>MLAIAGGTALQFPTLWELTFDRMQGIPAIDFLFENFFTLLTAVSQLPQKGIAAYDALTTSSNAQLTVALVLAIMALLVLSVFLYVQPLCGFFGVETKILTHIANINKRAAIELVTATEEEIESFREFTNLDDVSDLELANQARITPAGSLTEQNQGSDRRRVTRLILVAVMAIAVLTSGMFTVALQTQNVTVLMRLMTQSIERRFHIRVNQLLTRQLMVPGNTQIPNSDNLRTLRSNLYDFKFLHDKLSSDTKGLAAQFPQYTVYLADLAEITVSAMSGGTNYSATIALDAGLSAYIDDADRFISAVNPGTQIVATGVGNLSLTLPGPDAPDWIALQARCELLSVQLDLLDAAIADRIMASVSLALTGCIVVFTATAAAVVALATHIHVVMFRRLRDKARALVAVLFLMQQSVTKDAPELVNLIKSGGLMLSAKETKES</sequence>
<keyword evidence="3" id="KW-1185">Reference proteome</keyword>
<protein>
    <submittedName>
        <fullName evidence="2">Uncharacterized protein</fullName>
    </submittedName>
</protein>
<evidence type="ECO:0000256" key="1">
    <source>
        <dbReference type="SAM" id="Phobius"/>
    </source>
</evidence>
<accession>A0A0L0T4U3</accession>
<reference evidence="3" key="2">
    <citation type="submission" date="2009-11" db="EMBL/GenBank/DDBJ databases">
        <title>The Genome Sequence of Allomyces macrogynus strain ATCC 38327.</title>
        <authorList>
            <consortium name="The Broad Institute Genome Sequencing Platform"/>
            <person name="Russ C."/>
            <person name="Cuomo C."/>
            <person name="Shea T."/>
            <person name="Young S.K."/>
            <person name="Zeng Q."/>
            <person name="Koehrsen M."/>
            <person name="Haas B."/>
            <person name="Borodovsky M."/>
            <person name="Guigo R."/>
            <person name="Alvarado L."/>
            <person name="Berlin A."/>
            <person name="Borenstein D."/>
            <person name="Chen Z."/>
            <person name="Engels R."/>
            <person name="Freedman E."/>
            <person name="Gellesch M."/>
            <person name="Goldberg J."/>
            <person name="Griggs A."/>
            <person name="Gujja S."/>
            <person name="Heiman D."/>
            <person name="Hepburn T."/>
            <person name="Howarth C."/>
            <person name="Jen D."/>
            <person name="Larson L."/>
            <person name="Lewis B."/>
            <person name="Mehta T."/>
            <person name="Park D."/>
            <person name="Pearson M."/>
            <person name="Roberts A."/>
            <person name="Saif S."/>
            <person name="Shenoy N."/>
            <person name="Sisk P."/>
            <person name="Stolte C."/>
            <person name="Sykes S."/>
            <person name="Walk T."/>
            <person name="White J."/>
            <person name="Yandava C."/>
            <person name="Burger G."/>
            <person name="Gray M.W."/>
            <person name="Holland P.W.H."/>
            <person name="King N."/>
            <person name="Lang F.B.F."/>
            <person name="Roger A.J."/>
            <person name="Ruiz-Trillo I."/>
            <person name="Lander E."/>
            <person name="Nusbaum C."/>
        </authorList>
    </citation>
    <scope>NUCLEOTIDE SEQUENCE [LARGE SCALE GENOMIC DNA]</scope>
    <source>
        <strain evidence="3">ATCC 38327</strain>
    </source>
</reference>
<keyword evidence="1" id="KW-1133">Transmembrane helix</keyword>
<dbReference type="OrthoDB" id="5565391at2759"/>
<keyword evidence="1" id="KW-0472">Membrane</keyword>
<gene>
    <name evidence="2" type="ORF">AMAG_20034</name>
</gene>
<name>A0A0L0T4U3_ALLM3</name>
<keyword evidence="1" id="KW-0812">Transmembrane</keyword>
<organism evidence="2 3">
    <name type="scientific">Allomyces macrogynus (strain ATCC 38327)</name>
    <name type="common">Allomyces javanicus var. macrogynus</name>
    <dbReference type="NCBI Taxonomy" id="578462"/>
    <lineage>
        <taxon>Eukaryota</taxon>
        <taxon>Fungi</taxon>
        <taxon>Fungi incertae sedis</taxon>
        <taxon>Blastocladiomycota</taxon>
        <taxon>Blastocladiomycetes</taxon>
        <taxon>Blastocladiales</taxon>
        <taxon>Blastocladiaceae</taxon>
        <taxon>Allomyces</taxon>
    </lineage>
</organism>
<reference evidence="2 3" key="1">
    <citation type="submission" date="2009-11" db="EMBL/GenBank/DDBJ databases">
        <title>Annotation of Allomyces macrogynus ATCC 38327.</title>
        <authorList>
            <consortium name="The Broad Institute Genome Sequencing Platform"/>
            <person name="Russ C."/>
            <person name="Cuomo C."/>
            <person name="Burger G."/>
            <person name="Gray M.W."/>
            <person name="Holland P.W.H."/>
            <person name="King N."/>
            <person name="Lang F.B.F."/>
            <person name="Roger A.J."/>
            <person name="Ruiz-Trillo I."/>
            <person name="Young S.K."/>
            <person name="Zeng Q."/>
            <person name="Gargeya S."/>
            <person name="Fitzgerald M."/>
            <person name="Haas B."/>
            <person name="Abouelleil A."/>
            <person name="Alvarado L."/>
            <person name="Arachchi H.M."/>
            <person name="Berlin A."/>
            <person name="Chapman S.B."/>
            <person name="Gearin G."/>
            <person name="Goldberg J."/>
            <person name="Griggs A."/>
            <person name="Gujja S."/>
            <person name="Hansen M."/>
            <person name="Heiman D."/>
            <person name="Howarth C."/>
            <person name="Larimer J."/>
            <person name="Lui A."/>
            <person name="MacDonald P.J.P."/>
            <person name="McCowen C."/>
            <person name="Montmayeur A."/>
            <person name="Murphy C."/>
            <person name="Neiman D."/>
            <person name="Pearson M."/>
            <person name="Priest M."/>
            <person name="Roberts A."/>
            <person name="Saif S."/>
            <person name="Shea T."/>
            <person name="Sisk P."/>
            <person name="Stolte C."/>
            <person name="Sykes S."/>
            <person name="Wortman J."/>
            <person name="Nusbaum C."/>
            <person name="Birren B."/>
        </authorList>
    </citation>
    <scope>NUCLEOTIDE SEQUENCE [LARGE SCALE GENOMIC DNA]</scope>
    <source>
        <strain evidence="2 3">ATCC 38327</strain>
    </source>
</reference>
<evidence type="ECO:0000313" key="2">
    <source>
        <dbReference type="EMBL" id="KNE69762.1"/>
    </source>
</evidence>
<dbReference type="EMBL" id="GG745362">
    <property type="protein sequence ID" value="KNE69762.1"/>
    <property type="molecule type" value="Genomic_DNA"/>
</dbReference>
<dbReference type="VEuPathDB" id="FungiDB:AMAG_20034"/>
<dbReference type="Proteomes" id="UP000054350">
    <property type="component" value="Unassembled WGS sequence"/>
</dbReference>